<sequence length="187" mass="21738">MLRRQQICRVVYRDAKGRFVRPPERPAKVKLQPVPQGVRVHKGGEVVAITETPFGVRVRFVPDAKTRQLIREAREKGDRQTLRQIREWEREVKRLAAEDYLRAKRAKEWSARMEEAKRSYDAAKGGKAAAANRRKIAELASRFREESTATLIGRYQVRGGDPLEKRAIAKVLKERGIEVPMERRRKR</sequence>
<evidence type="ECO:0000313" key="1">
    <source>
        <dbReference type="EMBL" id="HHM67289.1"/>
    </source>
</evidence>
<proteinExistence type="predicted"/>
<accession>A0A7C5VF66</accession>
<name>A0A7C5VF66_9DEIN</name>
<organism evidence="1">
    <name type="scientific">Thermus caliditerrae</name>
    <dbReference type="NCBI Taxonomy" id="1330700"/>
    <lineage>
        <taxon>Bacteria</taxon>
        <taxon>Thermotogati</taxon>
        <taxon>Deinococcota</taxon>
        <taxon>Deinococci</taxon>
        <taxon>Thermales</taxon>
        <taxon>Thermaceae</taxon>
        <taxon>Thermus</taxon>
    </lineage>
</organism>
<comment type="caution">
    <text evidence="1">The sequence shown here is derived from an EMBL/GenBank/DDBJ whole genome shotgun (WGS) entry which is preliminary data.</text>
</comment>
<dbReference type="AlphaFoldDB" id="A0A7C5VF66"/>
<protein>
    <submittedName>
        <fullName evidence="1">Uncharacterized protein</fullName>
    </submittedName>
</protein>
<gene>
    <name evidence="1" type="ORF">ENM28_00925</name>
</gene>
<reference evidence="1" key="1">
    <citation type="journal article" date="2020" name="mSystems">
        <title>Genome- and Community-Level Interaction Insights into Carbon Utilization and Element Cycling Functions of Hydrothermarchaeota in Hydrothermal Sediment.</title>
        <authorList>
            <person name="Zhou Z."/>
            <person name="Liu Y."/>
            <person name="Xu W."/>
            <person name="Pan J."/>
            <person name="Luo Z.H."/>
            <person name="Li M."/>
        </authorList>
    </citation>
    <scope>NUCLEOTIDE SEQUENCE [LARGE SCALE GENOMIC DNA]</scope>
    <source>
        <strain evidence="1">SpSt-1071</strain>
    </source>
</reference>
<dbReference type="EMBL" id="DRXE01000034">
    <property type="protein sequence ID" value="HHM67289.1"/>
    <property type="molecule type" value="Genomic_DNA"/>
</dbReference>